<gene>
    <name evidence="2" type="ORF">LTR24_001143</name>
</gene>
<organism evidence="2 3">
    <name type="scientific">Lithohypha guttulata</name>
    <dbReference type="NCBI Taxonomy" id="1690604"/>
    <lineage>
        <taxon>Eukaryota</taxon>
        <taxon>Fungi</taxon>
        <taxon>Dikarya</taxon>
        <taxon>Ascomycota</taxon>
        <taxon>Pezizomycotina</taxon>
        <taxon>Eurotiomycetes</taxon>
        <taxon>Chaetothyriomycetidae</taxon>
        <taxon>Chaetothyriales</taxon>
        <taxon>Trichomeriaceae</taxon>
        <taxon>Lithohypha</taxon>
    </lineage>
</organism>
<evidence type="ECO:0000313" key="2">
    <source>
        <dbReference type="EMBL" id="KAK5100078.1"/>
    </source>
</evidence>
<reference evidence="2 3" key="1">
    <citation type="submission" date="2023-08" db="EMBL/GenBank/DDBJ databases">
        <title>Black Yeasts Isolated from many extreme environments.</title>
        <authorList>
            <person name="Coleine C."/>
            <person name="Stajich J.E."/>
            <person name="Selbmann L."/>
        </authorList>
    </citation>
    <scope>NUCLEOTIDE SEQUENCE [LARGE SCALE GENOMIC DNA]</scope>
    <source>
        <strain evidence="2 3">CCFEE 5885</strain>
    </source>
</reference>
<comment type="caution">
    <text evidence="2">The sequence shown here is derived from an EMBL/GenBank/DDBJ whole genome shotgun (WGS) entry which is preliminary data.</text>
</comment>
<dbReference type="Proteomes" id="UP001345013">
    <property type="component" value="Unassembled WGS sequence"/>
</dbReference>
<accession>A0ABR0KMM4</accession>
<feature type="region of interest" description="Disordered" evidence="1">
    <location>
        <begin position="1"/>
        <end position="25"/>
    </location>
</feature>
<evidence type="ECO:0008006" key="4">
    <source>
        <dbReference type="Google" id="ProtNLM"/>
    </source>
</evidence>
<proteinExistence type="predicted"/>
<feature type="compositionally biased region" description="Polar residues" evidence="1">
    <location>
        <begin position="66"/>
        <end position="78"/>
    </location>
</feature>
<dbReference type="EMBL" id="JAVRRG010000008">
    <property type="protein sequence ID" value="KAK5100078.1"/>
    <property type="molecule type" value="Genomic_DNA"/>
</dbReference>
<feature type="compositionally biased region" description="Polar residues" evidence="1">
    <location>
        <begin position="14"/>
        <end position="25"/>
    </location>
</feature>
<evidence type="ECO:0000256" key="1">
    <source>
        <dbReference type="SAM" id="MobiDB-lite"/>
    </source>
</evidence>
<feature type="region of interest" description="Disordered" evidence="1">
    <location>
        <begin position="45"/>
        <end position="79"/>
    </location>
</feature>
<sequence length="403" mass="44883">MASPWADQPVRTLPCNQPLGSTGDSATANAALLDSATSYHVSTAISSQQGSKNTSSLLRPTSLSRQQTVPSSSYTAGSPQAAFDDSEYHLAVPFPQWHQQKATGSSVAGLEGGRYGQKPVDHRATNLVGLPRPFRSYHEKLHFVSTLSTCINSITLFTSRDVDQIFQLLGRQLRRKDTQYNRTVDDASLSHMSLIVFLDKGKLAKEYWDSADVVEELEGIYPGLLKVLRFPSWDAGQHDLLQICIKVLPKVPPVGRYGIESFEWFIWHVANQQLYQGHYSSVSGDVDVFWGGLQPEGYTNVPLEIKPGFSTSWFRDNISALSVGPFIDVAAQASRVKPRTLRLLTFDGRVLPGEFHNLGCSYARRYILLSYMSHEIVRKVPYLYGVRAQAEACFGHLRSQVLR</sequence>
<keyword evidence="3" id="KW-1185">Reference proteome</keyword>
<feature type="compositionally biased region" description="Low complexity" evidence="1">
    <location>
        <begin position="54"/>
        <end position="65"/>
    </location>
</feature>
<protein>
    <recommendedName>
        <fullName evidence="4">Fungal-type protein kinase domain-containing protein</fullName>
    </recommendedName>
</protein>
<evidence type="ECO:0000313" key="3">
    <source>
        <dbReference type="Proteomes" id="UP001345013"/>
    </source>
</evidence>
<name>A0ABR0KMM4_9EURO</name>